<proteinExistence type="inferred from homology"/>
<gene>
    <name evidence="10" type="ORF">CSSPJE1EN2_LOCUS20253</name>
</gene>
<evidence type="ECO:0000256" key="8">
    <source>
        <dbReference type="RuleBase" id="RU000589"/>
    </source>
</evidence>
<dbReference type="InterPro" id="IPR000070">
    <property type="entry name" value="Pectinesterase_cat"/>
</dbReference>
<dbReference type="PANTHER" id="PTHR31321">
    <property type="entry name" value="ACYL-COA THIOESTER HYDROLASE YBHC-RELATED"/>
    <property type="match status" value="1"/>
</dbReference>
<keyword evidence="5 8" id="KW-0063">Aspartyl esterase</keyword>
<dbReference type="Pfam" id="PF01095">
    <property type="entry name" value="Pectinesterase"/>
    <property type="match status" value="1"/>
</dbReference>
<protein>
    <recommendedName>
        <fullName evidence="3 8">Pectinesterase</fullName>
        <ecNumber evidence="3 8">3.1.1.11</ecNumber>
    </recommendedName>
</protein>
<evidence type="ECO:0000256" key="7">
    <source>
        <dbReference type="PROSITE-ProRule" id="PRU10040"/>
    </source>
</evidence>
<evidence type="ECO:0000256" key="3">
    <source>
        <dbReference type="ARBA" id="ARBA00013229"/>
    </source>
</evidence>
<comment type="similarity">
    <text evidence="2">Belongs to the pectinesterase family.</text>
</comment>
<feature type="active site" evidence="7">
    <location>
        <position position="270"/>
    </location>
</feature>
<evidence type="ECO:0000256" key="2">
    <source>
        <dbReference type="ARBA" id="ARBA00008891"/>
    </source>
</evidence>
<evidence type="ECO:0000256" key="4">
    <source>
        <dbReference type="ARBA" id="ARBA00022801"/>
    </source>
</evidence>
<dbReference type="PROSITE" id="PS00503">
    <property type="entry name" value="PECTINESTERASE_2"/>
    <property type="match status" value="1"/>
</dbReference>
<dbReference type="EMBL" id="OZ023707">
    <property type="protein sequence ID" value="CAK9878467.1"/>
    <property type="molecule type" value="Genomic_DNA"/>
</dbReference>
<reference evidence="10" key="1">
    <citation type="submission" date="2024-03" db="EMBL/GenBank/DDBJ databases">
        <authorList>
            <consortium name="ELIXIR-Norway"/>
            <consortium name="Elixir Norway"/>
        </authorList>
    </citation>
    <scope>NUCLEOTIDE SEQUENCE</scope>
</reference>
<sequence length="413" mass="46049">MIMLLAASFPVYVESRRNHQKRHQHSGIRSTATIDLSADRQRTAVISEFKSWVDRVGAKVKRRQEAAARSAHELRRSSDSRIVAGNNTVEPDLSQDFPGMKKYLDWQTVVSSSTYILVDQNGGGDFRSINEAVNSIPRNKYRKYRITIQVNRGVYREKVSIGKTRPFITLQGNGQPTIEWNDTNFLSGNHTFDSATFGVSGNFFMACNFTFKNSAPAPPPGAVGMQAVALRITSDMAAFYNCAILGYQDTLYDHNGRHYFKDCFIQGSIDFIFGDGLSMYKDCELNVVRLPATAGALTAQKRQNSTDDSGFSFIDCSVTGAGQVYLGRAWGPFSRVVYSYTYMSDVIYAPGWFDWAIPARQQSVYYGQYRCSGPGAVQEGRVAWSHELTPAEAAPFLSLDFVDGTSWIPAFLL</sequence>
<comment type="catalytic activity">
    <reaction evidence="6 8">
        <text>[(1-&gt;4)-alpha-D-galacturonosyl methyl ester](n) + n H2O = [(1-&gt;4)-alpha-D-galacturonosyl](n) + n methanol + n H(+)</text>
        <dbReference type="Rhea" id="RHEA:22380"/>
        <dbReference type="Rhea" id="RHEA-COMP:14570"/>
        <dbReference type="Rhea" id="RHEA-COMP:14573"/>
        <dbReference type="ChEBI" id="CHEBI:15377"/>
        <dbReference type="ChEBI" id="CHEBI:15378"/>
        <dbReference type="ChEBI" id="CHEBI:17790"/>
        <dbReference type="ChEBI" id="CHEBI:140522"/>
        <dbReference type="ChEBI" id="CHEBI:140523"/>
        <dbReference type="EC" id="3.1.1.11"/>
    </reaction>
</comment>
<keyword evidence="11" id="KW-1185">Reference proteome</keyword>
<dbReference type="SUPFAM" id="SSF51126">
    <property type="entry name" value="Pectin lyase-like"/>
    <property type="match status" value="1"/>
</dbReference>
<evidence type="ECO:0000256" key="6">
    <source>
        <dbReference type="ARBA" id="ARBA00047928"/>
    </source>
</evidence>
<evidence type="ECO:0000256" key="1">
    <source>
        <dbReference type="ARBA" id="ARBA00005184"/>
    </source>
</evidence>
<organism evidence="10 11">
    <name type="scientific">Sphagnum jensenii</name>
    <dbReference type="NCBI Taxonomy" id="128206"/>
    <lineage>
        <taxon>Eukaryota</taxon>
        <taxon>Viridiplantae</taxon>
        <taxon>Streptophyta</taxon>
        <taxon>Embryophyta</taxon>
        <taxon>Bryophyta</taxon>
        <taxon>Sphagnophytina</taxon>
        <taxon>Sphagnopsida</taxon>
        <taxon>Sphagnales</taxon>
        <taxon>Sphagnaceae</taxon>
        <taxon>Sphagnum</taxon>
    </lineage>
</organism>
<dbReference type="InterPro" id="IPR011050">
    <property type="entry name" value="Pectin_lyase_fold/virulence"/>
</dbReference>
<name>A0ABP1BQZ3_9BRYO</name>
<feature type="domain" description="Pectinesterase catalytic" evidence="9">
    <location>
        <begin position="116"/>
        <end position="404"/>
    </location>
</feature>
<dbReference type="InterPro" id="IPR012334">
    <property type="entry name" value="Pectin_lyas_fold"/>
</dbReference>
<dbReference type="Proteomes" id="UP001497522">
    <property type="component" value="Chromosome 6"/>
</dbReference>
<accession>A0ABP1BQZ3</accession>
<evidence type="ECO:0000313" key="11">
    <source>
        <dbReference type="Proteomes" id="UP001497522"/>
    </source>
</evidence>
<evidence type="ECO:0000256" key="5">
    <source>
        <dbReference type="ARBA" id="ARBA00023085"/>
    </source>
</evidence>
<dbReference type="EC" id="3.1.1.11" evidence="3 8"/>
<comment type="pathway">
    <text evidence="1 8">Glycan metabolism; pectin degradation; 2-dehydro-3-deoxy-D-gluconate from pectin: step 1/5.</text>
</comment>
<dbReference type="InterPro" id="IPR033131">
    <property type="entry name" value="Pectinesterase_Asp_AS"/>
</dbReference>
<dbReference type="Gene3D" id="2.160.20.10">
    <property type="entry name" value="Single-stranded right-handed beta-helix, Pectin lyase-like"/>
    <property type="match status" value="1"/>
</dbReference>
<dbReference type="PANTHER" id="PTHR31321:SF112">
    <property type="entry name" value="PECTINESTERASE"/>
    <property type="match status" value="1"/>
</dbReference>
<evidence type="ECO:0000313" key="10">
    <source>
        <dbReference type="EMBL" id="CAK9878467.1"/>
    </source>
</evidence>
<keyword evidence="4 8" id="KW-0378">Hydrolase</keyword>
<evidence type="ECO:0000259" key="9">
    <source>
        <dbReference type="Pfam" id="PF01095"/>
    </source>
</evidence>